<proteinExistence type="predicted"/>
<dbReference type="Proteomes" id="UP001489004">
    <property type="component" value="Unassembled WGS sequence"/>
</dbReference>
<evidence type="ECO:0000256" key="1">
    <source>
        <dbReference type="SAM" id="MobiDB-lite"/>
    </source>
</evidence>
<organism evidence="2 3">
    <name type="scientific">[Myrmecia] bisecta</name>
    <dbReference type="NCBI Taxonomy" id="41462"/>
    <lineage>
        <taxon>Eukaryota</taxon>
        <taxon>Viridiplantae</taxon>
        <taxon>Chlorophyta</taxon>
        <taxon>core chlorophytes</taxon>
        <taxon>Trebouxiophyceae</taxon>
        <taxon>Trebouxiales</taxon>
        <taxon>Trebouxiaceae</taxon>
        <taxon>Myrmecia</taxon>
    </lineage>
</organism>
<gene>
    <name evidence="2" type="ORF">WJX72_008081</name>
</gene>
<dbReference type="EMBL" id="JALJOR010000001">
    <property type="protein sequence ID" value="KAK9829827.1"/>
    <property type="molecule type" value="Genomic_DNA"/>
</dbReference>
<feature type="region of interest" description="Disordered" evidence="1">
    <location>
        <begin position="1"/>
        <end position="49"/>
    </location>
</feature>
<comment type="caution">
    <text evidence="2">The sequence shown here is derived from an EMBL/GenBank/DDBJ whole genome shotgun (WGS) entry which is preliminary data.</text>
</comment>
<sequence length="118" mass="12730">MDTEPGLSAPAEDDDWTIPESRCPQSSPALTPQEPGYAEPAPAATPGVLDPLVKSADTAAGGTVCWRGTLDLDLQQVQGRCYLRATSWPTGQVGKHWHQQGSRMTRGSSFQRAIPWIN</sequence>
<protein>
    <submittedName>
        <fullName evidence="2">Uncharacterized protein</fullName>
    </submittedName>
</protein>
<reference evidence="2 3" key="1">
    <citation type="journal article" date="2024" name="Nat. Commun.">
        <title>Phylogenomics reveals the evolutionary origins of lichenization in chlorophyte algae.</title>
        <authorList>
            <person name="Puginier C."/>
            <person name="Libourel C."/>
            <person name="Otte J."/>
            <person name="Skaloud P."/>
            <person name="Haon M."/>
            <person name="Grisel S."/>
            <person name="Petersen M."/>
            <person name="Berrin J.G."/>
            <person name="Delaux P.M."/>
            <person name="Dal Grande F."/>
            <person name="Keller J."/>
        </authorList>
    </citation>
    <scope>NUCLEOTIDE SEQUENCE [LARGE SCALE GENOMIC DNA]</scope>
    <source>
        <strain evidence="2 3">SAG 2043</strain>
    </source>
</reference>
<evidence type="ECO:0000313" key="2">
    <source>
        <dbReference type="EMBL" id="KAK9829827.1"/>
    </source>
</evidence>
<accession>A0AAW1R880</accession>
<evidence type="ECO:0000313" key="3">
    <source>
        <dbReference type="Proteomes" id="UP001489004"/>
    </source>
</evidence>
<keyword evidence="3" id="KW-1185">Reference proteome</keyword>
<dbReference type="AlphaFoldDB" id="A0AAW1R880"/>
<name>A0AAW1R880_9CHLO</name>